<dbReference type="InterPro" id="IPR014284">
    <property type="entry name" value="RNA_pol_sigma-70_dom"/>
</dbReference>
<evidence type="ECO:0000256" key="1">
    <source>
        <dbReference type="ARBA" id="ARBA00023015"/>
    </source>
</evidence>
<keyword evidence="6" id="KW-1185">Reference proteome</keyword>
<dbReference type="PANTHER" id="PTHR43133">
    <property type="entry name" value="RNA POLYMERASE ECF-TYPE SIGMA FACTO"/>
    <property type="match status" value="1"/>
</dbReference>
<dbReference type="InterPro" id="IPR013325">
    <property type="entry name" value="RNA_pol_sigma_r2"/>
</dbReference>
<evidence type="ECO:0000313" key="6">
    <source>
        <dbReference type="Proteomes" id="UP001596997"/>
    </source>
</evidence>
<dbReference type="InterPro" id="IPR039425">
    <property type="entry name" value="RNA_pol_sigma-70-like"/>
</dbReference>
<dbReference type="NCBIfam" id="TIGR02937">
    <property type="entry name" value="sigma70-ECF"/>
    <property type="match status" value="1"/>
</dbReference>
<evidence type="ECO:0000256" key="4">
    <source>
        <dbReference type="ARBA" id="ARBA00023163"/>
    </source>
</evidence>
<dbReference type="Proteomes" id="UP001596997">
    <property type="component" value="Unassembled WGS sequence"/>
</dbReference>
<proteinExistence type="predicted"/>
<keyword evidence="1" id="KW-0805">Transcription regulation</keyword>
<keyword evidence="4" id="KW-0804">Transcription</keyword>
<name>A0ABW3HYG1_9FLAO</name>
<keyword evidence="2" id="KW-0731">Sigma factor</keyword>
<protein>
    <submittedName>
        <fullName evidence="5">RNA polymerase sigma factor</fullName>
    </submittedName>
</protein>
<accession>A0ABW3HYG1</accession>
<comment type="caution">
    <text evidence="5">The sequence shown here is derived from an EMBL/GenBank/DDBJ whole genome shotgun (WGS) entry which is preliminary data.</text>
</comment>
<dbReference type="PANTHER" id="PTHR43133:SF8">
    <property type="entry name" value="RNA POLYMERASE SIGMA FACTOR HI_1459-RELATED"/>
    <property type="match status" value="1"/>
</dbReference>
<evidence type="ECO:0000313" key="5">
    <source>
        <dbReference type="EMBL" id="MFD0962561.1"/>
    </source>
</evidence>
<sequence length="189" mass="22073">MPEKHSLFNALIKGDSRGILEIYETVFPIALKHIARNSGNKEDAEDIFQKALIMITTKFKVKDYEPIENFESYLLGVCKNLWLKELNFRKKWVTKSQNSELNNEGSAKMLALAILENDRWEAYLRNFNLLSDNCKKVLSLFLKKKSYAEITKTLQYNSETVTRQRVFKCKAKLTKLIQADPNYKKLKKI</sequence>
<dbReference type="EMBL" id="JBHTJM010000002">
    <property type="protein sequence ID" value="MFD0962561.1"/>
    <property type="molecule type" value="Genomic_DNA"/>
</dbReference>
<dbReference type="SUPFAM" id="SSF88946">
    <property type="entry name" value="Sigma2 domain of RNA polymerase sigma factors"/>
    <property type="match status" value="1"/>
</dbReference>
<reference evidence="6" key="1">
    <citation type="journal article" date="2019" name="Int. J. Syst. Evol. Microbiol.">
        <title>The Global Catalogue of Microorganisms (GCM) 10K type strain sequencing project: providing services to taxonomists for standard genome sequencing and annotation.</title>
        <authorList>
            <consortium name="The Broad Institute Genomics Platform"/>
            <consortium name="The Broad Institute Genome Sequencing Center for Infectious Disease"/>
            <person name="Wu L."/>
            <person name="Ma J."/>
        </authorList>
    </citation>
    <scope>NUCLEOTIDE SEQUENCE [LARGE SCALE GENOMIC DNA]</scope>
    <source>
        <strain evidence="6">CCUG 62114</strain>
    </source>
</reference>
<dbReference type="RefSeq" id="WP_377712350.1">
    <property type="nucleotide sequence ID" value="NZ_JBHTJM010000002.1"/>
</dbReference>
<organism evidence="5 6">
    <name type="scientific">Pseudofulvibacter geojedonensis</name>
    <dbReference type="NCBI Taxonomy" id="1123758"/>
    <lineage>
        <taxon>Bacteria</taxon>
        <taxon>Pseudomonadati</taxon>
        <taxon>Bacteroidota</taxon>
        <taxon>Flavobacteriia</taxon>
        <taxon>Flavobacteriales</taxon>
        <taxon>Flavobacteriaceae</taxon>
        <taxon>Pseudofulvibacter</taxon>
    </lineage>
</organism>
<evidence type="ECO:0000256" key="2">
    <source>
        <dbReference type="ARBA" id="ARBA00023082"/>
    </source>
</evidence>
<dbReference type="Gene3D" id="1.10.1740.10">
    <property type="match status" value="1"/>
</dbReference>
<gene>
    <name evidence="5" type="ORF">ACFQ1O_00930</name>
</gene>
<keyword evidence="3" id="KW-0238">DNA-binding</keyword>
<evidence type="ECO:0000256" key="3">
    <source>
        <dbReference type="ARBA" id="ARBA00023125"/>
    </source>
</evidence>